<dbReference type="Proteomes" id="UP000298355">
    <property type="component" value="Unassembled WGS sequence"/>
</dbReference>
<keyword evidence="4 5" id="KW-0963">Cytoplasm</keyword>
<evidence type="ECO:0000256" key="1">
    <source>
        <dbReference type="ARBA" id="ARBA00004496"/>
    </source>
</evidence>
<dbReference type="Gene3D" id="1.10.10.10">
    <property type="entry name" value="Winged helix-like DNA-binding domain superfamily/Winged helix DNA-binding domain"/>
    <property type="match status" value="2"/>
</dbReference>
<feature type="domain" description="RecX third three-helical" evidence="7">
    <location>
        <begin position="168"/>
        <end position="214"/>
    </location>
</feature>
<name>A0ABY2JCT3_9MICO</name>
<evidence type="ECO:0000256" key="4">
    <source>
        <dbReference type="ARBA" id="ARBA00022490"/>
    </source>
</evidence>
<dbReference type="PANTHER" id="PTHR33602:SF1">
    <property type="entry name" value="REGULATORY PROTEIN RECX FAMILY PROTEIN"/>
    <property type="match status" value="1"/>
</dbReference>
<gene>
    <name evidence="5" type="primary">recX</name>
    <name evidence="8" type="ORF">E3O65_00970</name>
</gene>
<evidence type="ECO:0000259" key="6">
    <source>
        <dbReference type="Pfam" id="PF02631"/>
    </source>
</evidence>
<evidence type="ECO:0000256" key="2">
    <source>
        <dbReference type="ARBA" id="ARBA00009695"/>
    </source>
</evidence>
<dbReference type="InterPro" id="IPR003783">
    <property type="entry name" value="Regulatory_RecX"/>
</dbReference>
<keyword evidence="9" id="KW-1185">Reference proteome</keyword>
<comment type="similarity">
    <text evidence="2 5">Belongs to the RecX family.</text>
</comment>
<dbReference type="HAMAP" id="MF_01114">
    <property type="entry name" value="RecX"/>
    <property type="match status" value="1"/>
</dbReference>
<comment type="function">
    <text evidence="5">Modulates RecA activity.</text>
</comment>
<comment type="subcellular location">
    <subcellularLocation>
        <location evidence="1 5">Cytoplasm</location>
    </subcellularLocation>
</comment>
<dbReference type="Pfam" id="PF02631">
    <property type="entry name" value="RecX_HTH2"/>
    <property type="match status" value="1"/>
</dbReference>
<comment type="caution">
    <text evidence="8">The sequence shown here is derived from an EMBL/GenBank/DDBJ whole genome shotgun (WGS) entry which is preliminary data.</text>
</comment>
<evidence type="ECO:0000256" key="5">
    <source>
        <dbReference type="HAMAP-Rule" id="MF_01114"/>
    </source>
</evidence>
<accession>A0ABY2JCT3</accession>
<dbReference type="EMBL" id="SOGJ01000005">
    <property type="protein sequence ID" value="TFD01626.1"/>
    <property type="molecule type" value="Genomic_DNA"/>
</dbReference>
<organism evidence="8 9">
    <name type="scientific">Cryobacterium breve</name>
    <dbReference type="NCBI Taxonomy" id="1259258"/>
    <lineage>
        <taxon>Bacteria</taxon>
        <taxon>Bacillati</taxon>
        <taxon>Actinomycetota</taxon>
        <taxon>Actinomycetes</taxon>
        <taxon>Micrococcales</taxon>
        <taxon>Microbacteriaceae</taxon>
        <taxon>Cryobacterium</taxon>
    </lineage>
</organism>
<dbReference type="PANTHER" id="PTHR33602">
    <property type="entry name" value="REGULATORY PROTEIN RECX FAMILY PROTEIN"/>
    <property type="match status" value="1"/>
</dbReference>
<protein>
    <recommendedName>
        <fullName evidence="3 5">Regulatory protein RecX</fullName>
    </recommendedName>
</protein>
<evidence type="ECO:0000313" key="9">
    <source>
        <dbReference type="Proteomes" id="UP000298355"/>
    </source>
</evidence>
<evidence type="ECO:0000259" key="7">
    <source>
        <dbReference type="Pfam" id="PF21981"/>
    </source>
</evidence>
<dbReference type="InterPro" id="IPR053925">
    <property type="entry name" value="RecX_HTH_3rd"/>
</dbReference>
<sequence>MPAASAERLAPVAYLGGAAPASLVPVDPAPALDPSDSEAPYAAPFAVAVADVDVDVDEEETPESAAVRSAADRERAEAVLLQRLRARSLSMSEARAVLAGTEIDPHEIEEVIERFTELAYIDEGRLADQIVHSHHERKGLGRSGVQAEMRRRGIDPELILEKLDEMPDDETERAIEIACKRVGQLGRLDDQTIDRRLNAFLMRKGYNSSIVRVAVKAAMDSRGGSTSRVRFQ</sequence>
<dbReference type="InterPro" id="IPR053924">
    <property type="entry name" value="RecX_HTH_2nd"/>
</dbReference>
<dbReference type="Pfam" id="PF21981">
    <property type="entry name" value="RecX_HTH3"/>
    <property type="match status" value="1"/>
</dbReference>
<reference evidence="8 9" key="1">
    <citation type="submission" date="2019-03" db="EMBL/GenBank/DDBJ databases">
        <title>Genomics of glacier-inhabiting Cryobacterium strains.</title>
        <authorList>
            <person name="Liu Q."/>
            <person name="Xin Y.-H."/>
        </authorList>
    </citation>
    <scope>NUCLEOTIDE SEQUENCE [LARGE SCALE GENOMIC DNA]</scope>
    <source>
        <strain evidence="8 9">TMT4-23</strain>
    </source>
</reference>
<dbReference type="InterPro" id="IPR036388">
    <property type="entry name" value="WH-like_DNA-bd_sf"/>
</dbReference>
<feature type="domain" description="RecX second three-helical" evidence="6">
    <location>
        <begin position="122"/>
        <end position="161"/>
    </location>
</feature>
<proteinExistence type="inferred from homology"/>
<evidence type="ECO:0000313" key="8">
    <source>
        <dbReference type="EMBL" id="TFD01626.1"/>
    </source>
</evidence>
<evidence type="ECO:0000256" key="3">
    <source>
        <dbReference type="ARBA" id="ARBA00018111"/>
    </source>
</evidence>